<name>I0A321_FERFK</name>
<accession>I0A321</accession>
<evidence type="ECO:0000256" key="1">
    <source>
        <dbReference type="SAM" id="Phobius"/>
    </source>
</evidence>
<dbReference type="STRING" id="1163730.FFONT_1390"/>
<feature type="transmembrane region" description="Helical" evidence="1">
    <location>
        <begin position="29"/>
        <end position="47"/>
    </location>
</feature>
<organism evidence="2 3">
    <name type="scientific">Fervidicoccus fontis (strain DSM 19380 / JCM 18336 / VKM B-2539 / Kam940)</name>
    <dbReference type="NCBI Taxonomy" id="1163730"/>
    <lineage>
        <taxon>Archaea</taxon>
        <taxon>Thermoproteota</taxon>
        <taxon>Thermoprotei</taxon>
        <taxon>Fervidicoccales</taxon>
        <taxon>Fervidicoccaceae</taxon>
        <taxon>Fervidicoccus</taxon>
    </lineage>
</organism>
<keyword evidence="1" id="KW-0472">Membrane</keyword>
<dbReference type="RefSeq" id="WP_014558527.1">
    <property type="nucleotide sequence ID" value="NC_017461.1"/>
</dbReference>
<evidence type="ECO:0000313" key="2">
    <source>
        <dbReference type="EMBL" id="AFH43378.1"/>
    </source>
</evidence>
<dbReference type="EMBL" id="CP003423">
    <property type="protein sequence ID" value="AFH43378.1"/>
    <property type="molecule type" value="Genomic_DNA"/>
</dbReference>
<dbReference type="AlphaFoldDB" id="I0A321"/>
<dbReference type="KEGG" id="ffo:FFONT_1390"/>
<proteinExistence type="predicted"/>
<reference evidence="2 3" key="2">
    <citation type="journal article" date="2014" name="Extremophiles">
        <title>Analysis of the complete genome of Fervidococcus fontis confirms the distinct phylogenetic position of the order Fervidicoccales and suggests its environmental function.</title>
        <authorList>
            <person name="Lebedinsky A.V."/>
            <person name="Mardanov A.V."/>
            <person name="Kublanov I.V."/>
            <person name="Gumerov V.M."/>
            <person name="Beletsky A.V."/>
            <person name="Perevalova A.A."/>
            <person name="Bidzhieva S.Kh."/>
            <person name="Bonch-Osmolovskaya E.A."/>
            <person name="Skryabin K.G."/>
            <person name="Ravin N.V."/>
        </authorList>
    </citation>
    <scope>NUCLEOTIDE SEQUENCE [LARGE SCALE GENOMIC DNA]</scope>
    <source>
        <strain evidence="3">DSM 19380 / VKM B-2539 / Kam940</strain>
    </source>
</reference>
<dbReference type="GeneID" id="12450506"/>
<keyword evidence="1" id="KW-1133">Transmembrane helix</keyword>
<feature type="transmembrane region" description="Helical" evidence="1">
    <location>
        <begin position="53"/>
        <end position="72"/>
    </location>
</feature>
<dbReference type="Proteomes" id="UP000007391">
    <property type="component" value="Chromosome"/>
</dbReference>
<dbReference type="InParanoid" id="I0A321"/>
<feature type="transmembrane region" description="Helical" evidence="1">
    <location>
        <begin position="6"/>
        <end position="22"/>
    </location>
</feature>
<evidence type="ECO:0000313" key="3">
    <source>
        <dbReference type="Proteomes" id="UP000007391"/>
    </source>
</evidence>
<keyword evidence="1" id="KW-0812">Transmembrane</keyword>
<keyword evidence="3" id="KW-1185">Reference proteome</keyword>
<dbReference type="eggNOG" id="arCOG05661">
    <property type="taxonomic scope" value="Archaea"/>
</dbReference>
<protein>
    <submittedName>
        <fullName evidence="2">Uncharacterized protein</fullName>
    </submittedName>
</protein>
<sequence length="98" mass="11037">MLADFLGIVGMLLISFAWVTTIKNIPPRSLSGIYSAGSFFLFLYALFSREVLFAMVNLFAVSVSLYQFLASFKKEEYSQHKKESSQESALELKSSPHD</sequence>
<dbReference type="HOGENOM" id="CLU_2327157_0_0_2"/>
<gene>
    <name evidence="2" type="ordered locus">FFONT_1390</name>
</gene>
<reference evidence="3" key="1">
    <citation type="submission" date="2012-03" db="EMBL/GenBank/DDBJ databases">
        <title>Fervidicoccus fontis complete genome analysis confirms its distinct phylogenetic position and predicts its environmental function.</title>
        <authorList>
            <person name="Lebedinsky A.V."/>
            <person name="Mardanov A.V."/>
            <person name="Gumerov V.M."/>
            <person name="Beletsky A.V."/>
            <person name="Kublanov I.V."/>
            <person name="Perevalova A.A."/>
            <person name="Bonch-Osmolovskaya E.A."/>
            <person name="Ravin N.V."/>
            <person name="Skryabin K.G."/>
        </authorList>
    </citation>
    <scope>NUCLEOTIDE SEQUENCE [LARGE SCALE GENOMIC DNA]</scope>
    <source>
        <strain evidence="3">DSM 19380 / VKM B-2539 / Kam940</strain>
    </source>
</reference>